<gene>
    <name evidence="2" type="ORF">COA96_16870</name>
</gene>
<feature type="compositionally biased region" description="Basic and acidic residues" evidence="1">
    <location>
        <begin position="170"/>
        <end position="179"/>
    </location>
</feature>
<evidence type="ECO:0000313" key="3">
    <source>
        <dbReference type="Proteomes" id="UP000218327"/>
    </source>
</evidence>
<feature type="region of interest" description="Disordered" evidence="1">
    <location>
        <begin position="142"/>
        <end position="224"/>
    </location>
</feature>
<name>A0A2A5AGS6_9GAMM</name>
<feature type="compositionally biased region" description="Low complexity" evidence="1">
    <location>
        <begin position="154"/>
        <end position="166"/>
    </location>
</feature>
<organism evidence="2 3">
    <name type="scientific">SAR86 cluster bacterium</name>
    <dbReference type="NCBI Taxonomy" id="2030880"/>
    <lineage>
        <taxon>Bacteria</taxon>
        <taxon>Pseudomonadati</taxon>
        <taxon>Pseudomonadota</taxon>
        <taxon>Gammaproteobacteria</taxon>
        <taxon>SAR86 cluster</taxon>
    </lineage>
</organism>
<accession>A0A2A5AGS6</accession>
<proteinExistence type="predicted"/>
<dbReference type="AlphaFoldDB" id="A0A2A5AGS6"/>
<comment type="caution">
    <text evidence="2">The sequence shown here is derived from an EMBL/GenBank/DDBJ whole genome shotgun (WGS) entry which is preliminary data.</text>
</comment>
<reference evidence="3" key="1">
    <citation type="submission" date="2017-08" db="EMBL/GenBank/DDBJ databases">
        <title>A dynamic microbial community with high functional redundancy inhabits the cold, oxic subseafloor aquifer.</title>
        <authorList>
            <person name="Tully B.J."/>
            <person name="Wheat C.G."/>
            <person name="Glazer B.T."/>
            <person name="Huber J.A."/>
        </authorList>
    </citation>
    <scope>NUCLEOTIDE SEQUENCE [LARGE SCALE GENOMIC DNA]</scope>
</reference>
<dbReference type="EMBL" id="NVVJ01000101">
    <property type="protein sequence ID" value="PCJ18291.1"/>
    <property type="molecule type" value="Genomic_DNA"/>
</dbReference>
<dbReference type="Proteomes" id="UP000218327">
    <property type="component" value="Unassembled WGS sequence"/>
</dbReference>
<feature type="compositionally biased region" description="Low complexity" evidence="1">
    <location>
        <begin position="209"/>
        <end position="224"/>
    </location>
</feature>
<protein>
    <submittedName>
        <fullName evidence="2">Uncharacterized protein</fullName>
    </submittedName>
</protein>
<evidence type="ECO:0000256" key="1">
    <source>
        <dbReference type="SAM" id="MobiDB-lite"/>
    </source>
</evidence>
<sequence>MAEEQAEMSRGRWRRMYCRGLLDGRRINAVSVDAASVFWHAYAVADDLGRFPAGPRTFRRKALGMRDDVRPGEPITDEWVESGLRELAQPAHHRDSPETDLTPLIRLYTVKGELFGEITDFVALNPLPRDAVGHRRRAFYINCPPPPDEDDGASDAQDAQDAQSCARVRRYSDSDRGIDLDSSSGAKVKVKPVVVIEQQPRQAGKSKRAGSSPSSSPEVKPVSRPVAWLRWHQAVDPLFGRAGDTKHPKGSPQRVADETTARRWFEDWWPDDGQSNNAAIDRAVKFAGQARRKKKPMAWLTDKLKRESLIGNGEAGR</sequence>
<evidence type="ECO:0000313" key="2">
    <source>
        <dbReference type="EMBL" id="PCJ18291.1"/>
    </source>
</evidence>